<protein>
    <recommendedName>
        <fullName evidence="3">Lipoprotein</fullName>
    </recommendedName>
</protein>
<name>A0ABY6IQ89_9HYPH</name>
<organism evidence="1 2">
    <name type="scientific">Pelagibacterium flavum</name>
    <dbReference type="NCBI Taxonomy" id="2984530"/>
    <lineage>
        <taxon>Bacteria</taxon>
        <taxon>Pseudomonadati</taxon>
        <taxon>Pseudomonadota</taxon>
        <taxon>Alphaproteobacteria</taxon>
        <taxon>Hyphomicrobiales</taxon>
        <taxon>Devosiaceae</taxon>
        <taxon>Pelagibacterium</taxon>
    </lineage>
</organism>
<proteinExistence type="predicted"/>
<reference evidence="1" key="1">
    <citation type="submission" date="2022-10" db="EMBL/GenBank/DDBJ databases">
        <title>YIM 151497 complete genome.</title>
        <authorList>
            <person name="Chen X."/>
        </authorList>
    </citation>
    <scope>NUCLEOTIDE SEQUENCE</scope>
    <source>
        <strain evidence="1">YIM 151497</strain>
    </source>
</reference>
<keyword evidence="2" id="KW-1185">Reference proteome</keyword>
<dbReference type="Proteomes" id="UP001163882">
    <property type="component" value="Chromosome"/>
</dbReference>
<evidence type="ECO:0008006" key="3">
    <source>
        <dbReference type="Google" id="ProtNLM"/>
    </source>
</evidence>
<accession>A0ABY6IQ89</accession>
<gene>
    <name evidence="1" type="ORF">OF122_03120</name>
</gene>
<evidence type="ECO:0000313" key="1">
    <source>
        <dbReference type="EMBL" id="UYQ72784.1"/>
    </source>
</evidence>
<dbReference type="RefSeq" id="WP_264226390.1">
    <property type="nucleotide sequence ID" value="NZ_CP107716.1"/>
</dbReference>
<sequence length="90" mass="9787">MYLFEPVGGKVKRTVIVGLAAIILSGCQTVSPETRLKNLRQLCDMSGFSEKNLPQANEVCVGYLVEDAGQKGQISAEDYATLRALISEPR</sequence>
<dbReference type="EMBL" id="CP107716">
    <property type="protein sequence ID" value="UYQ72784.1"/>
    <property type="molecule type" value="Genomic_DNA"/>
</dbReference>
<evidence type="ECO:0000313" key="2">
    <source>
        <dbReference type="Proteomes" id="UP001163882"/>
    </source>
</evidence>